<feature type="binding site" evidence="1">
    <location>
        <position position="308"/>
    </location>
    <ligand>
        <name>Zn(2+)</name>
        <dbReference type="ChEBI" id="CHEBI:29105"/>
    </ligand>
</feature>
<evidence type="ECO:0000256" key="1">
    <source>
        <dbReference type="PIRSR" id="PIRSR607822-1"/>
    </source>
</evidence>
<proteinExistence type="predicted"/>
<keyword evidence="1" id="KW-0479">Metal-binding</keyword>
<comment type="caution">
    <text evidence="2">The sequence shown here is derived from an EMBL/GenBank/DDBJ whole genome shotgun (WGS) entry which is preliminary data.</text>
</comment>
<dbReference type="PANTHER" id="PTHR12736:SF7">
    <property type="entry name" value="LANC-LIKE PROTEIN 3"/>
    <property type="match status" value="1"/>
</dbReference>
<dbReference type="AlphaFoldDB" id="A0A562ZDD9"/>
<feature type="binding site" evidence="1">
    <location>
        <position position="266"/>
    </location>
    <ligand>
        <name>Zn(2+)</name>
        <dbReference type="ChEBI" id="CHEBI:29105"/>
    </ligand>
</feature>
<organism evidence="2 3">
    <name type="scientific">Caenimonas sedimenti</name>
    <dbReference type="NCBI Taxonomy" id="2596921"/>
    <lineage>
        <taxon>Bacteria</taxon>
        <taxon>Pseudomonadati</taxon>
        <taxon>Pseudomonadota</taxon>
        <taxon>Betaproteobacteria</taxon>
        <taxon>Burkholderiales</taxon>
        <taxon>Comamonadaceae</taxon>
        <taxon>Caenimonas</taxon>
    </lineage>
</organism>
<dbReference type="SUPFAM" id="SSF158745">
    <property type="entry name" value="LanC-like"/>
    <property type="match status" value="1"/>
</dbReference>
<dbReference type="Gene3D" id="1.50.10.10">
    <property type="match status" value="1"/>
</dbReference>
<dbReference type="RefSeq" id="WP_145897422.1">
    <property type="nucleotide sequence ID" value="NZ_VOBQ01000034.1"/>
</dbReference>
<feature type="binding site" evidence="1">
    <location>
        <position position="309"/>
    </location>
    <ligand>
        <name>Zn(2+)</name>
        <dbReference type="ChEBI" id="CHEBI:29105"/>
    </ligand>
</feature>
<dbReference type="Pfam" id="PF05147">
    <property type="entry name" value="LANC_like"/>
    <property type="match status" value="1"/>
</dbReference>
<sequence>MLHDPERHEPLAAPAWDEQVARGAIQRIAAGTEAGFLPDTGWPVHPLDGSRPKPVSGFYLGACGIVWALEYLRARGAIKLTGNYRQFTTTLRSKSGEGGSYLFGKTPVLLLRHGLEGDGAHANALAVLIEQTMHHPARELMWGSPGTMLAALFMHRRTGEAPWADLFRRTAHVLWSELQWSEQCKCHFWTQDLHGQRSTYLDAVHGFVATASVLIQGQDVLDDAWPAWAACIAQTVRATAEWEDGLVNWRKQLGSRAGDAKLMQYCHGAPGFVVCLARHPDPVLDELLLAAGEATWQAGPLRKSSNLCHGTAGNGYAFLKLYRRTGNALWLERARAFAMHGLGQVQRALEEHAQWRHGLWTGDIGFAIYLLDCIEAKDRFPSLDVFDPPGGL</sequence>
<name>A0A562ZDD9_9BURK</name>
<dbReference type="GO" id="GO:0005886">
    <property type="term" value="C:plasma membrane"/>
    <property type="evidence" value="ECO:0007669"/>
    <property type="project" value="TreeGrafter"/>
</dbReference>
<protein>
    <submittedName>
        <fullName evidence="2">Lanthionine synthetase</fullName>
    </submittedName>
</protein>
<reference evidence="2 3" key="1">
    <citation type="submission" date="2019-07" db="EMBL/GenBank/DDBJ databases">
        <title>Caenimonas sedimenti sp. nov., isolated from activated sludge.</title>
        <authorList>
            <person name="Xu J."/>
        </authorList>
    </citation>
    <scope>NUCLEOTIDE SEQUENCE [LARGE SCALE GENOMIC DNA]</scope>
    <source>
        <strain evidence="2 3">HX-9-20</strain>
    </source>
</reference>
<dbReference type="InterPro" id="IPR007822">
    <property type="entry name" value="LANC-like"/>
</dbReference>
<dbReference type="CDD" id="cd04794">
    <property type="entry name" value="euk_LANCL"/>
    <property type="match status" value="1"/>
</dbReference>
<keyword evidence="3" id="KW-1185">Reference proteome</keyword>
<keyword evidence="1" id="KW-0862">Zinc</keyword>
<dbReference type="EMBL" id="VOBQ01000034">
    <property type="protein sequence ID" value="TWO63632.1"/>
    <property type="molecule type" value="Genomic_DNA"/>
</dbReference>
<dbReference type="InterPro" id="IPR012341">
    <property type="entry name" value="6hp_glycosidase-like_sf"/>
</dbReference>
<evidence type="ECO:0000313" key="3">
    <source>
        <dbReference type="Proteomes" id="UP000318199"/>
    </source>
</evidence>
<dbReference type="SMART" id="SM01260">
    <property type="entry name" value="LANC_like"/>
    <property type="match status" value="1"/>
</dbReference>
<gene>
    <name evidence="2" type="ORF">FN976_28435</name>
</gene>
<dbReference type="GO" id="GO:0046872">
    <property type="term" value="F:metal ion binding"/>
    <property type="evidence" value="ECO:0007669"/>
    <property type="project" value="UniProtKB-KW"/>
</dbReference>
<dbReference type="GO" id="GO:0005975">
    <property type="term" value="P:carbohydrate metabolic process"/>
    <property type="evidence" value="ECO:0007669"/>
    <property type="project" value="InterPro"/>
</dbReference>
<accession>A0A562ZDD9</accession>
<dbReference type="PANTHER" id="PTHR12736">
    <property type="entry name" value="LANC-LIKE PROTEIN"/>
    <property type="match status" value="1"/>
</dbReference>
<dbReference type="OrthoDB" id="5291353at2"/>
<dbReference type="Proteomes" id="UP000318199">
    <property type="component" value="Unassembled WGS sequence"/>
</dbReference>
<evidence type="ECO:0000313" key="2">
    <source>
        <dbReference type="EMBL" id="TWO63632.1"/>
    </source>
</evidence>
<dbReference type="GO" id="GO:0031179">
    <property type="term" value="P:peptide modification"/>
    <property type="evidence" value="ECO:0007669"/>
    <property type="project" value="InterPro"/>
</dbReference>
<dbReference type="PRINTS" id="PR01950">
    <property type="entry name" value="LANCSUPER"/>
</dbReference>